<evidence type="ECO:0000313" key="4">
    <source>
        <dbReference type="EMBL" id="MWB98650.1"/>
    </source>
</evidence>
<keyword evidence="2" id="KW-0472">Membrane</keyword>
<evidence type="ECO:0000256" key="1">
    <source>
        <dbReference type="SAM" id="MobiDB-lite"/>
    </source>
</evidence>
<feature type="compositionally biased region" description="Basic and acidic residues" evidence="1">
    <location>
        <begin position="63"/>
        <end position="76"/>
    </location>
</feature>
<protein>
    <submittedName>
        <fullName evidence="4">Uncharacterized protein</fullName>
    </submittedName>
</protein>
<feature type="region of interest" description="Disordered" evidence="1">
    <location>
        <begin position="690"/>
        <end position="709"/>
    </location>
</feature>
<keyword evidence="2" id="KW-0812">Transmembrane</keyword>
<dbReference type="EMBL" id="WSTA01000032">
    <property type="protein sequence ID" value="MWB98650.1"/>
    <property type="molecule type" value="Genomic_DNA"/>
</dbReference>
<organism evidence="4 5">
    <name type="scientific">Agromyces seonyuensis</name>
    <dbReference type="NCBI Taxonomy" id="2662446"/>
    <lineage>
        <taxon>Bacteria</taxon>
        <taxon>Bacillati</taxon>
        <taxon>Actinomycetota</taxon>
        <taxon>Actinomycetes</taxon>
        <taxon>Micrococcales</taxon>
        <taxon>Microbacteriaceae</taxon>
        <taxon>Agromyces</taxon>
    </lineage>
</organism>
<feature type="transmembrane region" description="Helical" evidence="2">
    <location>
        <begin position="880"/>
        <end position="904"/>
    </location>
</feature>
<evidence type="ECO:0000256" key="2">
    <source>
        <dbReference type="SAM" id="Phobius"/>
    </source>
</evidence>
<feature type="transmembrane region" description="Helical" evidence="2">
    <location>
        <begin position="939"/>
        <end position="956"/>
    </location>
</feature>
<dbReference type="AlphaFoldDB" id="A0A6I4NWJ7"/>
<feature type="compositionally biased region" description="Gly residues" evidence="1">
    <location>
        <begin position="139"/>
        <end position="149"/>
    </location>
</feature>
<dbReference type="RefSeq" id="WP_160424168.1">
    <property type="nucleotide sequence ID" value="NZ_WSTA01000032.1"/>
</dbReference>
<feature type="region of interest" description="Disordered" evidence="1">
    <location>
        <begin position="1095"/>
        <end position="1123"/>
    </location>
</feature>
<feature type="transmembrane region" description="Helical" evidence="2">
    <location>
        <begin position="994"/>
        <end position="1022"/>
    </location>
</feature>
<feature type="region of interest" description="Disordered" evidence="1">
    <location>
        <begin position="59"/>
        <end position="240"/>
    </location>
</feature>
<evidence type="ECO:0000313" key="5">
    <source>
        <dbReference type="Proteomes" id="UP000438182"/>
    </source>
</evidence>
<feature type="transmembrane region" description="Helical" evidence="2">
    <location>
        <begin position="916"/>
        <end position="933"/>
    </location>
</feature>
<feature type="transmembrane region" description="Helical" evidence="2">
    <location>
        <begin position="843"/>
        <end position="868"/>
    </location>
</feature>
<gene>
    <name evidence="4" type="ORF">GB864_08830</name>
</gene>
<feature type="compositionally biased region" description="Low complexity" evidence="1">
    <location>
        <begin position="150"/>
        <end position="162"/>
    </location>
</feature>
<feature type="compositionally biased region" description="Pro residues" evidence="1">
    <location>
        <begin position="690"/>
        <end position="701"/>
    </location>
</feature>
<keyword evidence="5" id="KW-1185">Reference proteome</keyword>
<keyword evidence="3" id="KW-0732">Signal</keyword>
<sequence length="1123" mass="114257">MSRKRLPALSGAAAVGALIASLALGAPAVAGGQHAELRISAPASGSTLEYSTGDDFVYAGTAEHGDRRGHDGHDGDGWDDGDDAPGAGRGGAGRSAIETDGRADPGPDGVEGGPGTDGNGATESADGGAAGPEPDSGTATGGAEEGSGSGEAAPVPSQTSTPAPVPAPAPLPAPTPVTPPAAVPTDDPGDSIDSSGVESDLEAPPAADAGTSSVAGSGSWWFEPASESGRGRTGGKPAPPVVSLRLDGTPIPGCTAVPVRSDDTWRCEGRPVPAPGAHTLEVRADGRSASIRFIVRFPAPTPAVDPVVADDESALFTGTAFAGAGSVVRASVTGTEAKCLSSVSPTGAYSCTLGTAGLEPGDYRVEIVQRTWKVGSAPAAVTLRVPERAPVVPAPPVVDDDPAGGSTLGDSTTLGGGYDFASLAGGGGGSVVVDVVGPDGTTSSYCGTTVYLPGTATWSCTVPLAVGESTLSAHVVNVVTGTSSPASGPIVRIRGTADPVTLVVPDSRRFASGAAVHWSGTGPAMGRVVIERRTPGSGEWSAVCAIGVDRHGAWALDCVPPDGRWEFRAVGTDLAGGRTFSAVTQSILSGAAPTWPWTFGLMPSGQLYAGGDLEFDGSGAPPGTVIAVVLHSDPVLLGAATAGADGAFVFRSAIPASIEPGSHQLVLTATTPDGDEQSTTFPVVVLAPPVDAPPEPAPAPEPEPETEPVPDSIAAPITVASVFEAPVELTIPPVATAGPAAITEDREELVPEGEVEVLVAESEEEAASTRDEPGAPSALTHALPPIQHLAPESIVLAGLVALALLFLIAVPTEILNSTISSSSGRLGRGFRAIERRMDALQDAFVAFTGSRALAALILVVVVSVIFGFTDPDFGFDLTSMRLVLSLATAFFLLSYVASWITRLLVQRLGDDIETEISIQPAIIVFAIVGVIAARLLDFSPGFLIGLVIGLEMVRASRRQARNAVLIQAGVVLTLCMGSWIAYSMLADVSPDGFGIAYLIDTLVAIVAEGLTALLVVSFPLHFLEGRRVWEDSKLLWGALFFVVALAFSLLVLPTAGSGTTRGDVFFWILIFAGFALIAFTIWAVFTRLDVREPHRPEDEPEVDAPKQTATTGADGAGDRLPFV</sequence>
<feature type="transmembrane region" description="Helical" evidence="2">
    <location>
        <begin position="963"/>
        <end position="982"/>
    </location>
</feature>
<feature type="signal peptide" evidence="3">
    <location>
        <begin position="1"/>
        <end position="25"/>
    </location>
</feature>
<evidence type="ECO:0000256" key="3">
    <source>
        <dbReference type="SAM" id="SignalP"/>
    </source>
</evidence>
<reference evidence="4 5" key="1">
    <citation type="submission" date="2019-12" db="EMBL/GenBank/DDBJ databases">
        <authorList>
            <person name="Kim Y.S."/>
        </authorList>
    </citation>
    <scope>NUCLEOTIDE SEQUENCE [LARGE SCALE GENOMIC DNA]</scope>
    <source>
        <strain evidence="4 5">MMS17-SY077</strain>
    </source>
</reference>
<feature type="transmembrane region" description="Helical" evidence="2">
    <location>
        <begin position="1034"/>
        <end position="1052"/>
    </location>
</feature>
<comment type="caution">
    <text evidence="4">The sequence shown here is derived from an EMBL/GenBank/DDBJ whole genome shotgun (WGS) entry which is preliminary data.</text>
</comment>
<feature type="compositionally biased region" description="Gly residues" evidence="1">
    <location>
        <begin position="109"/>
        <end position="118"/>
    </location>
</feature>
<proteinExistence type="predicted"/>
<keyword evidence="2" id="KW-1133">Transmembrane helix</keyword>
<name>A0A6I4NWJ7_9MICO</name>
<feature type="compositionally biased region" description="Pro residues" evidence="1">
    <location>
        <begin position="163"/>
        <end position="182"/>
    </location>
</feature>
<accession>A0A6I4NWJ7</accession>
<feature type="transmembrane region" description="Helical" evidence="2">
    <location>
        <begin position="1064"/>
        <end position="1085"/>
    </location>
</feature>
<dbReference type="Proteomes" id="UP000438182">
    <property type="component" value="Unassembled WGS sequence"/>
</dbReference>
<feature type="chain" id="PRO_5039589595" evidence="3">
    <location>
        <begin position="26"/>
        <end position="1123"/>
    </location>
</feature>
<feature type="transmembrane region" description="Helical" evidence="2">
    <location>
        <begin position="794"/>
        <end position="815"/>
    </location>
</feature>